<evidence type="ECO:0000313" key="2">
    <source>
        <dbReference type="EMBL" id="MBA4680897.1"/>
    </source>
</evidence>
<sequence>MPWDASRSISCDCIWLLIPQIRPYGGDQSQGTDLRVDEQGGRVFRMTTLRHVVVYSLAYLGFMLLLTCPRIQLLLCIAYNMLLWKLVSSSRRTSPASCGALASKVYLY</sequence>
<proteinExistence type="predicted"/>
<dbReference type="EMBL" id="GISG01288722">
    <property type="protein sequence ID" value="MBA4680897.1"/>
    <property type="molecule type" value="Transcribed_RNA"/>
</dbReference>
<protein>
    <submittedName>
        <fullName evidence="2">Uncharacterized protein</fullName>
    </submittedName>
</protein>
<evidence type="ECO:0000256" key="1">
    <source>
        <dbReference type="SAM" id="Phobius"/>
    </source>
</evidence>
<keyword evidence="1" id="KW-0472">Membrane</keyword>
<dbReference type="AlphaFoldDB" id="A0A7C9B304"/>
<keyword evidence="1" id="KW-1133">Transmembrane helix</keyword>
<organism evidence="2">
    <name type="scientific">Opuntia streptacantha</name>
    <name type="common">Prickly pear cactus</name>
    <name type="synonym">Opuntia cardona</name>
    <dbReference type="NCBI Taxonomy" id="393608"/>
    <lineage>
        <taxon>Eukaryota</taxon>
        <taxon>Viridiplantae</taxon>
        <taxon>Streptophyta</taxon>
        <taxon>Embryophyta</taxon>
        <taxon>Tracheophyta</taxon>
        <taxon>Spermatophyta</taxon>
        <taxon>Magnoliopsida</taxon>
        <taxon>eudicotyledons</taxon>
        <taxon>Gunneridae</taxon>
        <taxon>Pentapetalae</taxon>
        <taxon>Caryophyllales</taxon>
        <taxon>Cactineae</taxon>
        <taxon>Cactaceae</taxon>
        <taxon>Opuntioideae</taxon>
        <taxon>Opuntia</taxon>
    </lineage>
</organism>
<reference evidence="2" key="2">
    <citation type="submission" date="2020-07" db="EMBL/GenBank/DDBJ databases">
        <authorList>
            <person name="Vera ALvarez R."/>
            <person name="Arias-Moreno D.M."/>
            <person name="Jimenez-Jacinto V."/>
            <person name="Jimenez-Bremont J.F."/>
            <person name="Swaminathan K."/>
            <person name="Moose S.P."/>
            <person name="Guerrero-Gonzalez M.L."/>
            <person name="Marino-Ramirez L."/>
            <person name="Landsman D."/>
            <person name="Rodriguez-Kessler M."/>
            <person name="Delgado-Sanchez P."/>
        </authorList>
    </citation>
    <scope>NUCLEOTIDE SEQUENCE</scope>
    <source>
        <tissue evidence="2">Cladode</tissue>
    </source>
</reference>
<feature type="transmembrane region" description="Helical" evidence="1">
    <location>
        <begin position="52"/>
        <end position="82"/>
    </location>
</feature>
<name>A0A7C9B304_OPUST</name>
<accession>A0A7C9B304</accession>
<keyword evidence="1" id="KW-0812">Transmembrane</keyword>
<reference evidence="2" key="1">
    <citation type="journal article" date="2013" name="J. Plant Res.">
        <title>Effect of fungi and light on seed germination of three Opuntia species from semiarid lands of central Mexico.</title>
        <authorList>
            <person name="Delgado-Sanchez P."/>
            <person name="Jimenez-Bremont J.F."/>
            <person name="Guerrero-Gonzalez Mde L."/>
            <person name="Flores J."/>
        </authorList>
    </citation>
    <scope>NUCLEOTIDE SEQUENCE</scope>
    <source>
        <tissue evidence="2">Cladode</tissue>
    </source>
</reference>